<sequence>MPRKTRTKEPFHPPQAKRRGQLILPLRLPGRHRETLLTYPSLDPRLARRLMVEGEGLHTTGITRDELEHLYELSYEIATNPEEEERGVPDQWRARPSGVLSAVINTLEDLISLSDAQERGDRAAVSKLDAEWEREKIYQFTIMLRGDFPTIWRRIQVKDCTLGKLAEFFAEAIFRCHLSGHQIEVDGQTYVEDCRFDSWGYDLRFYQGYRDESQVKIGQLVRLSPHAKEWFFSPGPFRTARHDVWFGGTTTIDRRAVYPRCVAGELDAPHGRYEDIGAHAEFMRVWRLPIEQRPSNWRCPPDYDPEKFSKERVSYALRRSSVGYSRWRMASGQYRRR</sequence>
<dbReference type="RefSeq" id="WP_145290474.1">
    <property type="nucleotide sequence ID" value="NZ_CP036291.1"/>
</dbReference>
<reference evidence="2 3" key="1">
    <citation type="submission" date="2019-02" db="EMBL/GenBank/DDBJ databases">
        <title>Deep-cultivation of Planctomycetes and their phenomic and genomic characterization uncovers novel biology.</title>
        <authorList>
            <person name="Wiegand S."/>
            <person name="Jogler M."/>
            <person name="Boedeker C."/>
            <person name="Pinto D."/>
            <person name="Vollmers J."/>
            <person name="Rivas-Marin E."/>
            <person name="Kohn T."/>
            <person name="Peeters S.H."/>
            <person name="Heuer A."/>
            <person name="Rast P."/>
            <person name="Oberbeckmann S."/>
            <person name="Bunk B."/>
            <person name="Jeske O."/>
            <person name="Meyerdierks A."/>
            <person name="Storesund J.E."/>
            <person name="Kallscheuer N."/>
            <person name="Luecker S."/>
            <person name="Lage O.M."/>
            <person name="Pohl T."/>
            <person name="Merkel B.J."/>
            <person name="Hornburger P."/>
            <person name="Mueller R.-W."/>
            <person name="Bruemmer F."/>
            <person name="Labrenz M."/>
            <person name="Spormann A.M."/>
            <person name="Op den Camp H."/>
            <person name="Overmann J."/>
            <person name="Amann R."/>
            <person name="Jetten M.S.M."/>
            <person name="Mascher T."/>
            <person name="Medema M.H."/>
            <person name="Devos D.P."/>
            <person name="Kaster A.-K."/>
            <person name="Ovreas L."/>
            <person name="Rohde M."/>
            <person name="Galperin M.Y."/>
            <person name="Jogler C."/>
        </authorList>
    </citation>
    <scope>NUCLEOTIDE SEQUENCE [LARGE SCALE GENOMIC DNA]</scope>
    <source>
        <strain evidence="2 3">Pla175</strain>
    </source>
</reference>
<dbReference type="KEGG" id="pnd:Pla175_43720"/>
<gene>
    <name evidence="2" type="ORF">Pla175_43720</name>
</gene>
<dbReference type="AlphaFoldDB" id="A0A518DHK8"/>
<evidence type="ECO:0000313" key="3">
    <source>
        <dbReference type="Proteomes" id="UP000317429"/>
    </source>
</evidence>
<feature type="domain" description="Plasmid pRiA4b Orf3-like" evidence="1">
    <location>
        <begin position="136"/>
        <end position="310"/>
    </location>
</feature>
<evidence type="ECO:0000313" key="2">
    <source>
        <dbReference type="EMBL" id="QDU90958.1"/>
    </source>
</evidence>
<dbReference type="PANTHER" id="PTHR41878:SF1">
    <property type="entry name" value="TNPR PROTEIN"/>
    <property type="match status" value="1"/>
</dbReference>
<dbReference type="Proteomes" id="UP000317429">
    <property type="component" value="Chromosome"/>
</dbReference>
<keyword evidence="3" id="KW-1185">Reference proteome</keyword>
<dbReference type="EMBL" id="CP036291">
    <property type="protein sequence ID" value="QDU90958.1"/>
    <property type="molecule type" value="Genomic_DNA"/>
</dbReference>
<dbReference type="InterPro" id="IPR024047">
    <property type="entry name" value="MM3350-like_sf"/>
</dbReference>
<protein>
    <submittedName>
        <fullName evidence="2">Plasmid pRiA4b ORF-3-like protein</fullName>
    </submittedName>
</protein>
<dbReference type="SUPFAM" id="SSF159941">
    <property type="entry name" value="MM3350-like"/>
    <property type="match status" value="1"/>
</dbReference>
<name>A0A518DHK8_9BACT</name>
<dbReference type="Gene3D" id="3.10.290.30">
    <property type="entry name" value="MM3350-like"/>
    <property type="match status" value="1"/>
</dbReference>
<organism evidence="2 3">
    <name type="scientific">Pirellulimonas nuda</name>
    <dbReference type="NCBI Taxonomy" id="2528009"/>
    <lineage>
        <taxon>Bacteria</taxon>
        <taxon>Pseudomonadati</taxon>
        <taxon>Planctomycetota</taxon>
        <taxon>Planctomycetia</taxon>
        <taxon>Pirellulales</taxon>
        <taxon>Lacipirellulaceae</taxon>
        <taxon>Pirellulimonas</taxon>
    </lineage>
</organism>
<dbReference type="Pfam" id="PF07929">
    <property type="entry name" value="PRiA4_ORF3"/>
    <property type="match status" value="1"/>
</dbReference>
<evidence type="ECO:0000259" key="1">
    <source>
        <dbReference type="Pfam" id="PF07929"/>
    </source>
</evidence>
<dbReference type="PANTHER" id="PTHR41878">
    <property type="entry name" value="LEXA REPRESSOR-RELATED"/>
    <property type="match status" value="1"/>
</dbReference>
<dbReference type="InterPro" id="IPR012912">
    <property type="entry name" value="Plasmid_pRiA4b_Orf3-like"/>
</dbReference>
<proteinExistence type="predicted"/>
<dbReference type="OrthoDB" id="9801392at2"/>
<accession>A0A518DHK8</accession>